<feature type="transmembrane region" description="Helical" evidence="1">
    <location>
        <begin position="152"/>
        <end position="169"/>
    </location>
</feature>
<dbReference type="Pfam" id="PF00892">
    <property type="entry name" value="EamA"/>
    <property type="match status" value="2"/>
</dbReference>
<name>A0A1X6ZGX7_9RHOB</name>
<dbReference type="InterPro" id="IPR000620">
    <property type="entry name" value="EamA_dom"/>
</dbReference>
<dbReference type="PANTHER" id="PTHR22911">
    <property type="entry name" value="ACYL-MALONYL CONDENSING ENZYME-RELATED"/>
    <property type="match status" value="1"/>
</dbReference>
<evidence type="ECO:0000256" key="1">
    <source>
        <dbReference type="SAM" id="Phobius"/>
    </source>
</evidence>
<dbReference type="EMBL" id="FWFJ01000020">
    <property type="protein sequence ID" value="SLN50773.1"/>
    <property type="molecule type" value="Genomic_DNA"/>
</dbReference>
<dbReference type="PANTHER" id="PTHR22911:SF137">
    <property type="entry name" value="SOLUTE CARRIER FAMILY 35 MEMBER G2-RELATED"/>
    <property type="match status" value="1"/>
</dbReference>
<evidence type="ECO:0000313" key="4">
    <source>
        <dbReference type="Proteomes" id="UP000194012"/>
    </source>
</evidence>
<dbReference type="SUPFAM" id="SSF103481">
    <property type="entry name" value="Multidrug resistance efflux transporter EmrE"/>
    <property type="match status" value="2"/>
</dbReference>
<feature type="transmembrane region" description="Helical" evidence="1">
    <location>
        <begin position="235"/>
        <end position="255"/>
    </location>
</feature>
<keyword evidence="1" id="KW-0812">Transmembrane</keyword>
<evidence type="ECO:0000259" key="2">
    <source>
        <dbReference type="Pfam" id="PF00892"/>
    </source>
</evidence>
<dbReference type="Proteomes" id="UP000194012">
    <property type="component" value="Unassembled WGS sequence"/>
</dbReference>
<feature type="transmembrane region" description="Helical" evidence="1">
    <location>
        <begin position="175"/>
        <end position="195"/>
    </location>
</feature>
<keyword evidence="1" id="KW-1133">Transmembrane helix</keyword>
<feature type="transmembrane region" description="Helical" evidence="1">
    <location>
        <begin position="30"/>
        <end position="49"/>
    </location>
</feature>
<accession>A0A1X6ZGX7</accession>
<organism evidence="3 4">
    <name type="scientific">Roseovarius gaetbuli</name>
    <dbReference type="NCBI Taxonomy" id="1356575"/>
    <lineage>
        <taxon>Bacteria</taxon>
        <taxon>Pseudomonadati</taxon>
        <taxon>Pseudomonadota</taxon>
        <taxon>Alphaproteobacteria</taxon>
        <taxon>Rhodobacterales</taxon>
        <taxon>Roseobacteraceae</taxon>
        <taxon>Roseovarius</taxon>
    </lineage>
</organism>
<dbReference type="AlphaFoldDB" id="A0A1X6ZGX7"/>
<proteinExistence type="predicted"/>
<dbReference type="RefSeq" id="WP_170925225.1">
    <property type="nucleotide sequence ID" value="NZ_FWFJ01000020.1"/>
</dbReference>
<feature type="transmembrane region" description="Helical" evidence="1">
    <location>
        <begin position="61"/>
        <end position="83"/>
    </location>
</feature>
<feature type="transmembrane region" description="Helical" evidence="1">
    <location>
        <begin position="207"/>
        <end position="229"/>
    </location>
</feature>
<feature type="transmembrane region" description="Helical" evidence="1">
    <location>
        <begin position="103"/>
        <end position="132"/>
    </location>
</feature>
<protein>
    <submittedName>
        <fullName evidence="3">EamA-like transporter family protein</fullName>
    </submittedName>
</protein>
<feature type="domain" description="EamA" evidence="2">
    <location>
        <begin position="147"/>
        <end position="277"/>
    </location>
</feature>
<keyword evidence="1" id="KW-0472">Membrane</keyword>
<evidence type="ECO:0000313" key="3">
    <source>
        <dbReference type="EMBL" id="SLN50773.1"/>
    </source>
</evidence>
<dbReference type="InterPro" id="IPR037185">
    <property type="entry name" value="EmrE-like"/>
</dbReference>
<sequence>MSLLLGLCAAMSWAVHDILVRRVSQNINLLSMLFLVLFFGTLALGPVAAPSEGWQVMTWRAGLLSGLAGLAFAAASFGLYIALSIGPVRLVAPIIGSYPLLSVGWAVINGSAISALQWGAVMVVVGGVALVVSGHDPVEDRTGRRRAIQFSLFAAAGFALTFALSQAATRIGAELPVMFLTRLAALVAIGALLILRGQSWRLAQMAWRPLAVLGLLDTTALGLVISAGALPHPEFAAVSASLFGMFTVILARVILKEPMSARQWGAVAAIFCGIGVLGL</sequence>
<reference evidence="4" key="1">
    <citation type="submission" date="2017-03" db="EMBL/GenBank/DDBJ databases">
        <authorList>
            <person name="Rodrigo-Torres L."/>
            <person name="Arahal R.D."/>
            <person name="Lucena T."/>
        </authorList>
    </citation>
    <scope>NUCLEOTIDE SEQUENCE [LARGE SCALE GENOMIC DNA]</scope>
    <source>
        <strain evidence="4">CECT 8370</strain>
    </source>
</reference>
<keyword evidence="4" id="KW-1185">Reference proteome</keyword>
<dbReference type="GO" id="GO:0016020">
    <property type="term" value="C:membrane"/>
    <property type="evidence" value="ECO:0007669"/>
    <property type="project" value="InterPro"/>
</dbReference>
<feature type="domain" description="EamA" evidence="2">
    <location>
        <begin position="3"/>
        <end position="132"/>
    </location>
</feature>
<gene>
    <name evidence="3" type="ORF">ROG8370_02252</name>
</gene>